<feature type="transmembrane region" description="Helical" evidence="1">
    <location>
        <begin position="12"/>
        <end position="35"/>
    </location>
</feature>
<keyword evidence="2" id="KW-0614">Plasmid</keyword>
<name>A0A6M6A593_KLEPN</name>
<accession>A0A6M6A593</accession>
<reference evidence="2" key="1">
    <citation type="submission" date="2019-10" db="EMBL/GenBank/DDBJ databases">
        <title>Tracking microevolution events of conjugative virulence plasmid p15WZ-82_Vir during transmission.</title>
        <authorList>
            <person name="Yang X."/>
        </authorList>
    </citation>
    <scope>NUCLEOTIDE SEQUENCE</scope>
    <source>
        <strain evidence="2">PM48TC</strain>
        <plasmid evidence="2">pPM48TC_fusion</plasmid>
    </source>
</reference>
<proteinExistence type="predicted"/>
<evidence type="ECO:0000313" key="2">
    <source>
        <dbReference type="EMBL" id="QJX13138.1"/>
    </source>
</evidence>
<sequence length="41" mass="4670">MFNRSELNKCPSFPASLFELVPVAAGKGIIAYFPFFRRYNA</sequence>
<keyword evidence="1" id="KW-0472">Membrane</keyword>
<keyword evidence="1" id="KW-0812">Transmembrane</keyword>
<keyword evidence="1" id="KW-1133">Transmembrane helix</keyword>
<dbReference type="EMBL" id="MN543581">
    <property type="protein sequence ID" value="QJX13138.1"/>
    <property type="molecule type" value="Genomic_DNA"/>
</dbReference>
<organism evidence="2">
    <name type="scientific">Klebsiella pneumoniae</name>
    <dbReference type="NCBI Taxonomy" id="573"/>
    <lineage>
        <taxon>Bacteria</taxon>
        <taxon>Pseudomonadati</taxon>
        <taxon>Pseudomonadota</taxon>
        <taxon>Gammaproteobacteria</taxon>
        <taxon>Enterobacterales</taxon>
        <taxon>Enterobacteriaceae</taxon>
        <taxon>Klebsiella/Raoultella group</taxon>
        <taxon>Klebsiella</taxon>
        <taxon>Klebsiella pneumoniae complex</taxon>
    </lineage>
</organism>
<dbReference type="AlphaFoldDB" id="A0A6M6A593"/>
<evidence type="ECO:0000256" key="1">
    <source>
        <dbReference type="SAM" id="Phobius"/>
    </source>
</evidence>
<protein>
    <submittedName>
        <fullName evidence="2">Uncharacterized protein</fullName>
    </submittedName>
</protein>
<geneLocation type="plasmid" evidence="2">
    <name>pPM48TC_fusion</name>
</geneLocation>